<sequence>MKVTIVAGAPHQDRAFINKNIDRQSFVIAADAGHRILDFEPDLIVGDFDSSERPDCSCPVVTLNPVKNDSDTFDCVQRAVERGATQIEFFGALGGRIDHTLANIHALIYCAQQGIDAKIIDPGNVLYVCKDKTVIPKGTFHYFSVYSLFGSAQGLTITGAKYPLQDHYLEQYAQLTLSNEVAEDCAQAEICVKKGTLLIILSNDFA</sequence>
<dbReference type="InterPro" id="IPR006282">
    <property type="entry name" value="Thi_PPkinase"/>
</dbReference>
<dbReference type="GO" id="GO:0005524">
    <property type="term" value="F:ATP binding"/>
    <property type="evidence" value="ECO:0007669"/>
    <property type="project" value="UniProtKB-KW"/>
</dbReference>
<dbReference type="NCBIfam" id="TIGR01378">
    <property type="entry name" value="thi_PPkinase"/>
    <property type="match status" value="1"/>
</dbReference>
<gene>
    <name evidence="7" type="ORF">IAD23_00500</name>
</gene>
<evidence type="ECO:0000259" key="6">
    <source>
        <dbReference type="SMART" id="SM00983"/>
    </source>
</evidence>
<reference evidence="7" key="1">
    <citation type="submission" date="2020-10" db="EMBL/GenBank/DDBJ databases">
        <authorList>
            <person name="Gilroy R."/>
        </authorList>
    </citation>
    <scope>NUCLEOTIDE SEQUENCE</scope>
    <source>
        <strain evidence="7">CHK176-6737</strain>
    </source>
</reference>
<dbReference type="InterPro" id="IPR036759">
    <property type="entry name" value="TPK_catalytic_sf"/>
</dbReference>
<keyword evidence="1 7" id="KW-0808">Transferase</keyword>
<dbReference type="GO" id="GO:0006772">
    <property type="term" value="P:thiamine metabolic process"/>
    <property type="evidence" value="ECO:0007669"/>
    <property type="project" value="UniProtKB-UniRule"/>
</dbReference>
<organism evidence="7 8">
    <name type="scientific">Candidatus Scybalenecus merdavium</name>
    <dbReference type="NCBI Taxonomy" id="2840939"/>
    <lineage>
        <taxon>Bacteria</taxon>
        <taxon>Bacillati</taxon>
        <taxon>Bacillota</taxon>
        <taxon>Clostridia</taxon>
        <taxon>Eubacteriales</taxon>
        <taxon>Oscillospiraceae</taxon>
        <taxon>Oscillospiraceae incertae sedis</taxon>
        <taxon>Candidatus Scybalenecus</taxon>
    </lineage>
</organism>
<dbReference type="EC" id="2.7.6.2" evidence="5"/>
<evidence type="ECO:0000256" key="2">
    <source>
        <dbReference type="ARBA" id="ARBA00022741"/>
    </source>
</evidence>
<name>A0A9D1SND0_9FIRM</name>
<evidence type="ECO:0000256" key="5">
    <source>
        <dbReference type="NCBIfam" id="TIGR01378"/>
    </source>
</evidence>
<evidence type="ECO:0000313" key="7">
    <source>
        <dbReference type="EMBL" id="HIU68420.1"/>
    </source>
</evidence>
<keyword evidence="3" id="KW-0418">Kinase</keyword>
<dbReference type="GO" id="GO:0009229">
    <property type="term" value="P:thiamine diphosphate biosynthetic process"/>
    <property type="evidence" value="ECO:0007669"/>
    <property type="project" value="InterPro"/>
</dbReference>
<evidence type="ECO:0000313" key="8">
    <source>
        <dbReference type="Proteomes" id="UP000824125"/>
    </source>
</evidence>
<dbReference type="Pfam" id="PF04265">
    <property type="entry name" value="TPK_B1_binding"/>
    <property type="match status" value="1"/>
</dbReference>
<feature type="domain" description="Thiamin pyrophosphokinase thiamin-binding" evidence="6">
    <location>
        <begin position="138"/>
        <end position="198"/>
    </location>
</feature>
<dbReference type="InterPro" id="IPR053149">
    <property type="entry name" value="TPK"/>
</dbReference>
<dbReference type="Gene3D" id="3.40.50.10240">
    <property type="entry name" value="Thiamin pyrophosphokinase, catalytic domain"/>
    <property type="match status" value="1"/>
</dbReference>
<keyword evidence="2" id="KW-0547">Nucleotide-binding</keyword>
<dbReference type="GO" id="GO:0016301">
    <property type="term" value="F:kinase activity"/>
    <property type="evidence" value="ECO:0007669"/>
    <property type="project" value="UniProtKB-KW"/>
</dbReference>
<evidence type="ECO:0000256" key="3">
    <source>
        <dbReference type="ARBA" id="ARBA00022777"/>
    </source>
</evidence>
<dbReference type="PANTHER" id="PTHR41299">
    <property type="entry name" value="THIAMINE PYROPHOSPHOKINASE"/>
    <property type="match status" value="1"/>
</dbReference>
<dbReference type="EMBL" id="DVNM01000002">
    <property type="protein sequence ID" value="HIU68420.1"/>
    <property type="molecule type" value="Genomic_DNA"/>
</dbReference>
<dbReference type="InterPro" id="IPR007373">
    <property type="entry name" value="Thiamin_PyroPKinase_B1-bd"/>
</dbReference>
<keyword evidence="4" id="KW-0067">ATP-binding</keyword>
<dbReference type="GO" id="GO:0030975">
    <property type="term" value="F:thiamine binding"/>
    <property type="evidence" value="ECO:0007669"/>
    <property type="project" value="InterPro"/>
</dbReference>
<comment type="caution">
    <text evidence="7">The sequence shown here is derived from an EMBL/GenBank/DDBJ whole genome shotgun (WGS) entry which is preliminary data.</text>
</comment>
<accession>A0A9D1SND0</accession>
<dbReference type="AlphaFoldDB" id="A0A9D1SND0"/>
<dbReference type="PANTHER" id="PTHR41299:SF1">
    <property type="entry name" value="THIAMINE PYROPHOSPHOKINASE"/>
    <property type="match status" value="1"/>
</dbReference>
<dbReference type="SUPFAM" id="SSF63999">
    <property type="entry name" value="Thiamin pyrophosphokinase, catalytic domain"/>
    <property type="match status" value="1"/>
</dbReference>
<proteinExistence type="predicted"/>
<dbReference type="CDD" id="cd07995">
    <property type="entry name" value="TPK"/>
    <property type="match status" value="1"/>
</dbReference>
<protein>
    <recommendedName>
        <fullName evidence="5">Thiamine diphosphokinase</fullName>
        <ecNumber evidence="5">2.7.6.2</ecNumber>
    </recommendedName>
</protein>
<reference evidence="7" key="2">
    <citation type="journal article" date="2021" name="PeerJ">
        <title>Extensive microbial diversity within the chicken gut microbiome revealed by metagenomics and culture.</title>
        <authorList>
            <person name="Gilroy R."/>
            <person name="Ravi A."/>
            <person name="Getino M."/>
            <person name="Pursley I."/>
            <person name="Horton D.L."/>
            <person name="Alikhan N.F."/>
            <person name="Baker D."/>
            <person name="Gharbi K."/>
            <person name="Hall N."/>
            <person name="Watson M."/>
            <person name="Adriaenssens E.M."/>
            <person name="Foster-Nyarko E."/>
            <person name="Jarju S."/>
            <person name="Secka A."/>
            <person name="Antonio M."/>
            <person name="Oren A."/>
            <person name="Chaudhuri R.R."/>
            <person name="La Ragione R."/>
            <person name="Hildebrand F."/>
            <person name="Pallen M.J."/>
        </authorList>
    </citation>
    <scope>NUCLEOTIDE SEQUENCE</scope>
    <source>
        <strain evidence="7">CHK176-6737</strain>
    </source>
</reference>
<dbReference type="InterPro" id="IPR007371">
    <property type="entry name" value="TPK_catalytic"/>
</dbReference>
<dbReference type="Pfam" id="PF04263">
    <property type="entry name" value="TPK_catalytic"/>
    <property type="match status" value="1"/>
</dbReference>
<evidence type="ECO:0000256" key="4">
    <source>
        <dbReference type="ARBA" id="ARBA00022840"/>
    </source>
</evidence>
<dbReference type="SMART" id="SM00983">
    <property type="entry name" value="TPK_B1_binding"/>
    <property type="match status" value="1"/>
</dbReference>
<evidence type="ECO:0000256" key="1">
    <source>
        <dbReference type="ARBA" id="ARBA00022679"/>
    </source>
</evidence>
<dbReference type="GO" id="GO:0004788">
    <property type="term" value="F:thiamine diphosphokinase activity"/>
    <property type="evidence" value="ECO:0007669"/>
    <property type="project" value="UniProtKB-UniRule"/>
</dbReference>
<dbReference type="Proteomes" id="UP000824125">
    <property type="component" value="Unassembled WGS sequence"/>
</dbReference>